<dbReference type="RefSeq" id="WP_142492299.1">
    <property type="nucleotide sequence ID" value="NZ_FXTO01000004.1"/>
</dbReference>
<dbReference type="PROSITE" id="PS00455">
    <property type="entry name" value="AMP_BINDING"/>
    <property type="match status" value="1"/>
</dbReference>
<dbReference type="AlphaFoldDB" id="A0A521BRS6"/>
<dbReference type="SUPFAM" id="SSF56801">
    <property type="entry name" value="Acetyl-CoA synthetase-like"/>
    <property type="match status" value="1"/>
</dbReference>
<dbReference type="OrthoDB" id="9803968at2"/>
<dbReference type="Gene3D" id="3.40.50.12780">
    <property type="entry name" value="N-terminal domain of ligase-like"/>
    <property type="match status" value="1"/>
</dbReference>
<comment type="subunit">
    <text evidence="3">Homodimer.</text>
</comment>
<dbReference type="GO" id="GO:0046872">
    <property type="term" value="F:metal ion binding"/>
    <property type="evidence" value="ECO:0007669"/>
    <property type="project" value="UniProtKB-KW"/>
</dbReference>
<dbReference type="EMBL" id="FXTO01000004">
    <property type="protein sequence ID" value="SMO49867.1"/>
    <property type="molecule type" value="Genomic_DNA"/>
</dbReference>
<evidence type="ECO:0000256" key="3">
    <source>
        <dbReference type="ARBA" id="ARBA00011738"/>
    </source>
</evidence>
<organism evidence="12 13">
    <name type="scientific">Thalassovita litoralis</name>
    <dbReference type="NCBI Taxonomy" id="1010611"/>
    <lineage>
        <taxon>Bacteria</taxon>
        <taxon>Pseudomonadati</taxon>
        <taxon>Pseudomonadota</taxon>
        <taxon>Alphaproteobacteria</taxon>
        <taxon>Rhodobacterales</taxon>
        <taxon>Roseobacteraceae</taxon>
        <taxon>Thalassovita</taxon>
    </lineage>
</organism>
<evidence type="ECO:0000256" key="5">
    <source>
        <dbReference type="ARBA" id="ARBA00022723"/>
    </source>
</evidence>
<protein>
    <recommendedName>
        <fullName evidence="9">3-methylmercaptopropionyl-CoA ligase</fullName>
        <ecNumber evidence="8">6.2.1.44</ecNumber>
    </recommendedName>
</protein>
<evidence type="ECO:0000256" key="8">
    <source>
        <dbReference type="ARBA" id="ARBA00066616"/>
    </source>
</evidence>
<name>A0A521BRS6_9RHOB</name>
<dbReference type="InterPro" id="IPR042099">
    <property type="entry name" value="ANL_N_sf"/>
</dbReference>
<gene>
    <name evidence="12" type="ORF">SAMN06265173_10421</name>
</gene>
<feature type="domain" description="AMP-binding enzyme C-terminal" evidence="11">
    <location>
        <begin position="424"/>
        <end position="499"/>
    </location>
</feature>
<keyword evidence="4 12" id="KW-0436">Ligase</keyword>
<sequence>MNFGRILRRSATYWPDQEAAVDKRRRLTYRQLETETNRLVSGLMALGFQAGNHVAIQAPNCTELVSAELAFYKGAMVKVPINARLSGEETVHVINDSHAVALIASAQHAAALESRRSEMPRLKTIIVIGDGPGDLTYDDLLAKGTDDFEPLDPADDDLAVLHYTSGSSGVLKAAMQSYGNRRALLRKNLINPRGTGKAFNTVLGHVGPITHASGMMILPNIYMGGSNVLFDRFDVEEVLSTIEKERINRIFFVPTMVTRILASGLVGKYDLSSLTSLTYGAAPMPPAVVRQAMETFGPILSQGYGAGETTSTVTILTSDDHIDALAGDGKRLASCGRSYFENEVLVLKEDGTEAKPGELGEICIRGPEIMQGYWNAPDLTAEVLQDGLYHTGDIAVTDDEGYVFIVDRKKEMIISGGFNVYPSEVEKVLYTHPAVFEAAVIGVPDDEWGEAVKAVVVTRKGHDLSEAQVLDYCREHLPGFKRPRSVDFATELPRNPNGKIVRRQLRDAYWKDAERKV</sequence>
<comment type="catalytic activity">
    <reaction evidence="7">
        <text>3-(methylsulfanyl)propanoate + ATP + CoA = 3-(methylsulfanyl)propanoyl-CoA + AMP + diphosphate</text>
        <dbReference type="Rhea" id="RHEA:43052"/>
        <dbReference type="ChEBI" id="CHEBI:30616"/>
        <dbReference type="ChEBI" id="CHEBI:33019"/>
        <dbReference type="ChEBI" id="CHEBI:49016"/>
        <dbReference type="ChEBI" id="CHEBI:57287"/>
        <dbReference type="ChEBI" id="CHEBI:82815"/>
        <dbReference type="ChEBI" id="CHEBI:456215"/>
        <dbReference type="EC" id="6.2.1.44"/>
    </reaction>
    <physiologicalReaction direction="left-to-right" evidence="7">
        <dbReference type="Rhea" id="RHEA:43053"/>
    </physiologicalReaction>
</comment>
<evidence type="ECO:0000256" key="9">
    <source>
        <dbReference type="ARBA" id="ARBA00067668"/>
    </source>
</evidence>
<comment type="cofactor">
    <cofactor evidence="1">
        <name>Mg(2+)</name>
        <dbReference type="ChEBI" id="CHEBI:18420"/>
    </cofactor>
</comment>
<comment type="similarity">
    <text evidence="2">Belongs to the ATP-dependent AMP-binding enzyme family.</text>
</comment>
<dbReference type="Gene3D" id="3.30.300.30">
    <property type="match status" value="1"/>
</dbReference>
<dbReference type="PANTHER" id="PTHR24096">
    <property type="entry name" value="LONG-CHAIN-FATTY-ACID--COA LIGASE"/>
    <property type="match status" value="1"/>
</dbReference>
<keyword evidence="13" id="KW-1185">Reference proteome</keyword>
<evidence type="ECO:0000313" key="12">
    <source>
        <dbReference type="EMBL" id="SMO49867.1"/>
    </source>
</evidence>
<dbReference type="GO" id="GO:0016405">
    <property type="term" value="F:CoA-ligase activity"/>
    <property type="evidence" value="ECO:0007669"/>
    <property type="project" value="TreeGrafter"/>
</dbReference>
<evidence type="ECO:0000256" key="6">
    <source>
        <dbReference type="ARBA" id="ARBA00022842"/>
    </source>
</evidence>
<dbReference type="InterPro" id="IPR045851">
    <property type="entry name" value="AMP-bd_C_sf"/>
</dbReference>
<dbReference type="InterPro" id="IPR025110">
    <property type="entry name" value="AMP-bd_C"/>
</dbReference>
<dbReference type="InterPro" id="IPR020845">
    <property type="entry name" value="AMP-binding_CS"/>
</dbReference>
<evidence type="ECO:0000259" key="10">
    <source>
        <dbReference type="Pfam" id="PF00501"/>
    </source>
</evidence>
<evidence type="ECO:0000256" key="4">
    <source>
        <dbReference type="ARBA" id="ARBA00022598"/>
    </source>
</evidence>
<dbReference type="PANTHER" id="PTHR24096:SF267">
    <property type="entry name" value="MALONATE--COA LIGASE ACSF3, MITOCHONDRIAL"/>
    <property type="match status" value="1"/>
</dbReference>
<dbReference type="EC" id="6.2.1.44" evidence="8"/>
<dbReference type="InterPro" id="IPR000873">
    <property type="entry name" value="AMP-dep_synth/lig_dom"/>
</dbReference>
<dbReference type="Pfam" id="PF00501">
    <property type="entry name" value="AMP-binding"/>
    <property type="match status" value="1"/>
</dbReference>
<dbReference type="Proteomes" id="UP000316030">
    <property type="component" value="Unassembled WGS sequence"/>
</dbReference>
<evidence type="ECO:0000256" key="1">
    <source>
        <dbReference type="ARBA" id="ARBA00001946"/>
    </source>
</evidence>
<feature type="domain" description="AMP-dependent synthetase/ligase" evidence="10">
    <location>
        <begin position="8"/>
        <end position="374"/>
    </location>
</feature>
<accession>A0A521BRS6</accession>
<keyword evidence="6" id="KW-0460">Magnesium</keyword>
<evidence type="ECO:0000313" key="13">
    <source>
        <dbReference type="Proteomes" id="UP000316030"/>
    </source>
</evidence>
<dbReference type="Pfam" id="PF13193">
    <property type="entry name" value="AMP-binding_C"/>
    <property type="match status" value="1"/>
</dbReference>
<evidence type="ECO:0000259" key="11">
    <source>
        <dbReference type="Pfam" id="PF13193"/>
    </source>
</evidence>
<dbReference type="FunFam" id="3.30.300.30:FF:000008">
    <property type="entry name" value="2,3-dihydroxybenzoate-AMP ligase"/>
    <property type="match status" value="1"/>
</dbReference>
<evidence type="ECO:0000256" key="2">
    <source>
        <dbReference type="ARBA" id="ARBA00006432"/>
    </source>
</evidence>
<proteinExistence type="inferred from homology"/>
<evidence type="ECO:0000256" key="7">
    <source>
        <dbReference type="ARBA" id="ARBA00051915"/>
    </source>
</evidence>
<keyword evidence="5" id="KW-0479">Metal-binding</keyword>
<reference evidence="12 13" key="1">
    <citation type="submission" date="2017-05" db="EMBL/GenBank/DDBJ databases">
        <authorList>
            <person name="Varghese N."/>
            <person name="Submissions S."/>
        </authorList>
    </citation>
    <scope>NUCLEOTIDE SEQUENCE [LARGE SCALE GENOMIC DNA]</scope>
    <source>
        <strain evidence="12 13">DSM 29506</strain>
    </source>
</reference>